<evidence type="ECO:0000256" key="2">
    <source>
        <dbReference type="PROSITE-ProRule" id="PRU00252"/>
    </source>
</evidence>
<organism evidence="3 4">
    <name type="scientific">Heracleum sosnowskyi</name>
    <dbReference type="NCBI Taxonomy" id="360622"/>
    <lineage>
        <taxon>Eukaryota</taxon>
        <taxon>Viridiplantae</taxon>
        <taxon>Streptophyta</taxon>
        <taxon>Embryophyta</taxon>
        <taxon>Tracheophyta</taxon>
        <taxon>Spermatophyta</taxon>
        <taxon>Magnoliopsida</taxon>
        <taxon>eudicotyledons</taxon>
        <taxon>Gunneridae</taxon>
        <taxon>Pentapetalae</taxon>
        <taxon>asterids</taxon>
        <taxon>campanulids</taxon>
        <taxon>Apiales</taxon>
        <taxon>Apiaceae</taxon>
        <taxon>Apioideae</taxon>
        <taxon>apioid superclade</taxon>
        <taxon>Tordylieae</taxon>
        <taxon>Tordyliinae</taxon>
        <taxon>Heracleum</taxon>
    </lineage>
</organism>
<dbReference type="PANTHER" id="PTHR10302">
    <property type="entry name" value="SINGLE-STRANDED DNA-BINDING PROTEIN"/>
    <property type="match status" value="1"/>
</dbReference>
<dbReference type="GO" id="GO:0042645">
    <property type="term" value="C:mitochondrial nucleoid"/>
    <property type="evidence" value="ECO:0007669"/>
    <property type="project" value="TreeGrafter"/>
</dbReference>
<dbReference type="Pfam" id="PF00436">
    <property type="entry name" value="SSB"/>
    <property type="match status" value="1"/>
</dbReference>
<comment type="caution">
    <text evidence="3">The sequence shown here is derived from an EMBL/GenBank/DDBJ whole genome shotgun (WGS) entry which is preliminary data.</text>
</comment>
<dbReference type="PROSITE" id="PS50935">
    <property type="entry name" value="SSB"/>
    <property type="match status" value="1"/>
</dbReference>
<keyword evidence="1 2" id="KW-0238">DNA-binding</keyword>
<dbReference type="SUPFAM" id="SSF50249">
    <property type="entry name" value="Nucleic acid-binding proteins"/>
    <property type="match status" value="1"/>
</dbReference>
<dbReference type="EMBL" id="JAUIZM010000008">
    <property type="protein sequence ID" value="KAK1372109.1"/>
    <property type="molecule type" value="Genomic_DNA"/>
</dbReference>
<dbReference type="InterPro" id="IPR012340">
    <property type="entry name" value="NA-bd_OB-fold"/>
</dbReference>
<reference evidence="3" key="2">
    <citation type="submission" date="2023-05" db="EMBL/GenBank/DDBJ databases">
        <authorList>
            <person name="Schelkunov M.I."/>
        </authorList>
    </citation>
    <scope>NUCLEOTIDE SEQUENCE</scope>
    <source>
        <strain evidence="3">Hsosn_3</strain>
        <tissue evidence="3">Leaf</tissue>
    </source>
</reference>
<keyword evidence="4" id="KW-1185">Reference proteome</keyword>
<dbReference type="GO" id="GO:0003697">
    <property type="term" value="F:single-stranded DNA binding"/>
    <property type="evidence" value="ECO:0007669"/>
    <property type="project" value="InterPro"/>
</dbReference>
<gene>
    <name evidence="3" type="ORF">POM88_038201</name>
</gene>
<dbReference type="GO" id="GO:0006264">
    <property type="term" value="P:mitochondrial DNA replication"/>
    <property type="evidence" value="ECO:0007669"/>
    <property type="project" value="TreeGrafter"/>
</dbReference>
<proteinExistence type="predicted"/>
<accession>A0AAD8MGL9</accession>
<evidence type="ECO:0000313" key="4">
    <source>
        <dbReference type="Proteomes" id="UP001237642"/>
    </source>
</evidence>
<reference evidence="3" key="1">
    <citation type="submission" date="2023-02" db="EMBL/GenBank/DDBJ databases">
        <title>Genome of toxic invasive species Heracleum sosnowskyi carries increased number of genes despite the absence of recent whole-genome duplications.</title>
        <authorList>
            <person name="Schelkunov M."/>
            <person name="Shtratnikova V."/>
            <person name="Makarenko M."/>
            <person name="Klepikova A."/>
            <person name="Omelchenko D."/>
            <person name="Novikova G."/>
            <person name="Obukhova E."/>
            <person name="Bogdanov V."/>
            <person name="Penin A."/>
            <person name="Logacheva M."/>
        </authorList>
    </citation>
    <scope>NUCLEOTIDE SEQUENCE</scope>
    <source>
        <strain evidence="3">Hsosn_3</strain>
        <tissue evidence="3">Leaf</tissue>
    </source>
</reference>
<dbReference type="InterPro" id="IPR011344">
    <property type="entry name" value="ssDNA-bd"/>
</dbReference>
<dbReference type="FunFam" id="2.40.50.140:FF:000160">
    <property type="entry name" value="single-stranded DNA-binding protein, mitochondrial"/>
    <property type="match status" value="1"/>
</dbReference>
<dbReference type="Proteomes" id="UP001237642">
    <property type="component" value="Unassembled WGS sequence"/>
</dbReference>
<name>A0AAD8MGL9_9APIA</name>
<evidence type="ECO:0000313" key="3">
    <source>
        <dbReference type="EMBL" id="KAK1372109.1"/>
    </source>
</evidence>
<evidence type="ECO:0000256" key="1">
    <source>
        <dbReference type="ARBA" id="ARBA00023125"/>
    </source>
</evidence>
<dbReference type="InterPro" id="IPR000424">
    <property type="entry name" value="Primosome_PriB/ssb"/>
</dbReference>
<dbReference type="PANTHER" id="PTHR10302:SF16">
    <property type="entry name" value="NUCLEIC ACID-BINDING, OB-FOLD-LIKE PROTEIN"/>
    <property type="match status" value="1"/>
</dbReference>
<dbReference type="Gene3D" id="2.40.50.140">
    <property type="entry name" value="Nucleic acid-binding proteins"/>
    <property type="match status" value="1"/>
</dbReference>
<dbReference type="AlphaFoldDB" id="A0AAD8MGL9"/>
<sequence length="213" mass="23644">MASSLSRTIYRSLFSTSRTKSYTTTNFNLSSLSYCTNSSRNVSDSPLDSVPDSVSEVEGSKRPASVEYALETGLDYGIYKAILVGQVGQTPFQKKLRNGTTVTMLSIGTGGLRNNWKQLENEDPKDYANRGSVQWHRVTIYGEKLGDVAIKHVTPGSILYLEGNLEMKIFSDPISGIVRRVREVAIRKHGRLVYLGQGSNSQMSNDLKRVGYF</sequence>
<protein>
    <submittedName>
        <fullName evidence="3">Single-stranded DNA-binding protein, mitochondrial</fullName>
    </submittedName>
</protein>